<evidence type="ECO:0000256" key="1">
    <source>
        <dbReference type="SAM" id="Phobius"/>
    </source>
</evidence>
<accession>A0A172WIR2</accession>
<keyword evidence="1" id="KW-1133">Transmembrane helix</keyword>
<dbReference type="Proteomes" id="UP000076969">
    <property type="component" value="Chromosome"/>
</dbReference>
<proteinExistence type="predicted"/>
<evidence type="ECO:0000313" key="2">
    <source>
        <dbReference type="EMBL" id="ANF23287.1"/>
    </source>
</evidence>
<organism evidence="2 3">
    <name type="scientific">Thermococcus piezophilus</name>
    <dbReference type="NCBI Taxonomy" id="1712654"/>
    <lineage>
        <taxon>Archaea</taxon>
        <taxon>Methanobacteriati</taxon>
        <taxon>Methanobacteriota</taxon>
        <taxon>Thermococci</taxon>
        <taxon>Thermococcales</taxon>
        <taxon>Thermococcaceae</taxon>
        <taxon>Thermococcus</taxon>
    </lineage>
</organism>
<protein>
    <submittedName>
        <fullName evidence="2">Uncharacterized protein</fullName>
    </submittedName>
</protein>
<name>A0A172WIR2_9EURY</name>
<keyword evidence="1" id="KW-0472">Membrane</keyword>
<sequence>MLVGVALIYLLKTSPLALSVSVSPALLLGKRGKRQGRIASLVSFMSILSVYLAIKMAIAMSI</sequence>
<keyword evidence="1" id="KW-0812">Transmembrane</keyword>
<gene>
    <name evidence="2" type="ORF">A7C91_08970</name>
</gene>
<dbReference type="EMBL" id="CP015520">
    <property type="protein sequence ID" value="ANF23287.1"/>
    <property type="molecule type" value="Genomic_DNA"/>
</dbReference>
<dbReference type="KEGG" id="tpie:A7C91_08970"/>
<dbReference type="AlphaFoldDB" id="A0A172WIR2"/>
<keyword evidence="3" id="KW-1185">Reference proteome</keyword>
<feature type="transmembrane region" description="Helical" evidence="1">
    <location>
        <begin position="35"/>
        <end position="54"/>
    </location>
</feature>
<reference evidence="3" key="1">
    <citation type="journal article" date="2016" name="Syst. Appl. Microbiol.">
        <title>Thermococcus piezophilus sp. nov., a novel hyperthermophilic and piezophilic archaeon with a broad pressure range for growth, isolated from a deepest hydrothermal vent at the Mid-Cayman Rise.</title>
        <authorList>
            <person name="Dalmasso C."/>
            <person name="Oger P."/>
            <person name="Selva G."/>
            <person name="Courtine D."/>
            <person name="L'Haridon S."/>
            <person name="Garlaschelli A."/>
            <person name="Roussel E."/>
            <person name="Miyazaki J."/>
            <person name="Reveillaud J."/>
            <person name="Jebbar M."/>
            <person name="Takai K."/>
            <person name="Maignien L."/>
            <person name="Alain K."/>
        </authorList>
    </citation>
    <scope>NUCLEOTIDE SEQUENCE [LARGE SCALE GENOMIC DNA]</scope>
    <source>
        <strain evidence="3">CDGS</strain>
    </source>
</reference>
<evidence type="ECO:0000313" key="3">
    <source>
        <dbReference type="Proteomes" id="UP000076969"/>
    </source>
</evidence>